<proteinExistence type="predicted"/>
<reference evidence="1 2" key="1">
    <citation type="submission" date="2017-12" db="EMBL/GenBank/DDBJ databases">
        <title>Comparative genomics of Botrytis spp.</title>
        <authorList>
            <person name="Valero-Jimenez C.A."/>
            <person name="Tapia P."/>
            <person name="Veloso J."/>
            <person name="Silva-Moreno E."/>
            <person name="Staats M."/>
            <person name="Valdes J.H."/>
            <person name="Van Kan J.A.L."/>
        </authorList>
    </citation>
    <scope>NUCLEOTIDE SEQUENCE [LARGE SCALE GENOMIC DNA]</scope>
    <source>
        <strain evidence="1 2">MUCL2120</strain>
    </source>
</reference>
<evidence type="ECO:0000313" key="2">
    <source>
        <dbReference type="Proteomes" id="UP000297452"/>
    </source>
</evidence>
<accession>A0A4Z1J310</accession>
<organism evidence="1 2">
    <name type="scientific">Botryotinia narcissicola</name>
    <dbReference type="NCBI Taxonomy" id="278944"/>
    <lineage>
        <taxon>Eukaryota</taxon>
        <taxon>Fungi</taxon>
        <taxon>Dikarya</taxon>
        <taxon>Ascomycota</taxon>
        <taxon>Pezizomycotina</taxon>
        <taxon>Leotiomycetes</taxon>
        <taxon>Helotiales</taxon>
        <taxon>Sclerotiniaceae</taxon>
        <taxon>Botryotinia</taxon>
    </lineage>
</organism>
<dbReference type="Proteomes" id="UP000297452">
    <property type="component" value="Unassembled WGS sequence"/>
</dbReference>
<name>A0A4Z1J310_9HELO</name>
<comment type="caution">
    <text evidence="1">The sequence shown here is derived from an EMBL/GenBank/DDBJ whole genome shotgun (WGS) entry which is preliminary data.</text>
</comment>
<dbReference type="EMBL" id="PQXJ01000099">
    <property type="protein sequence ID" value="TGO63503.1"/>
    <property type="molecule type" value="Genomic_DNA"/>
</dbReference>
<protein>
    <submittedName>
        <fullName evidence="1">Uncharacterized protein</fullName>
    </submittedName>
</protein>
<dbReference type="STRING" id="278944.A0A4Z1J310"/>
<sequence>MLKHAKKEMPIKGIRMSCLGNIQHLRKKECQVDDILLNHPIFHADQSEPHAAVPKRLGIPPIARKLIPD</sequence>
<keyword evidence="2" id="KW-1185">Reference proteome</keyword>
<evidence type="ECO:0000313" key="1">
    <source>
        <dbReference type="EMBL" id="TGO63503.1"/>
    </source>
</evidence>
<dbReference type="OrthoDB" id="437457at2759"/>
<gene>
    <name evidence="1" type="ORF">BOTNAR_0099g00300</name>
</gene>
<dbReference type="AlphaFoldDB" id="A0A4Z1J310"/>